<reference evidence="13" key="1">
    <citation type="journal article" date="2013" name="Nat. Biotechnol.">
        <title>Draft genome sequence of chickpea (Cicer arietinum) provides a resource for trait improvement.</title>
        <authorList>
            <person name="Varshney R.K."/>
            <person name="Song C."/>
            <person name="Saxena R.K."/>
            <person name="Azam S."/>
            <person name="Yu S."/>
            <person name="Sharpe A.G."/>
            <person name="Cannon S."/>
            <person name="Baek J."/>
            <person name="Rosen B.D."/>
            <person name="Tar'an B."/>
            <person name="Millan T."/>
            <person name="Zhang X."/>
            <person name="Ramsay L.D."/>
            <person name="Iwata A."/>
            <person name="Wang Y."/>
            <person name="Nelson W."/>
            <person name="Farmer A.D."/>
            <person name="Gaur P.M."/>
            <person name="Soderlund C."/>
            <person name="Penmetsa R.V."/>
            <person name="Xu C."/>
            <person name="Bharti A.K."/>
            <person name="He W."/>
            <person name="Winter P."/>
            <person name="Zhao S."/>
            <person name="Hane J.K."/>
            <person name="Carrasquilla-Garcia N."/>
            <person name="Condie J.A."/>
            <person name="Upadhyaya H.D."/>
            <person name="Luo M.C."/>
            <person name="Thudi M."/>
            <person name="Gowda C.L."/>
            <person name="Singh N.P."/>
            <person name="Lichtenzveig J."/>
            <person name="Gali K.K."/>
            <person name="Rubio J."/>
            <person name="Nadarajan N."/>
            <person name="Dolezel J."/>
            <person name="Bansal K.C."/>
            <person name="Xu X."/>
            <person name="Edwards D."/>
            <person name="Zhang G."/>
            <person name="Kahl G."/>
            <person name="Gil J."/>
            <person name="Singh K.B."/>
            <person name="Datta S.K."/>
            <person name="Jackson S.A."/>
            <person name="Wang J."/>
            <person name="Cook D.R."/>
        </authorList>
    </citation>
    <scope>NUCLEOTIDE SEQUENCE [LARGE SCALE GENOMIC DNA]</scope>
    <source>
        <strain evidence="13">cv. CDC Frontier</strain>
    </source>
</reference>
<evidence type="ECO:0000256" key="6">
    <source>
        <dbReference type="ARBA" id="ARBA00022729"/>
    </source>
</evidence>
<dbReference type="PROSITE" id="PS00131">
    <property type="entry name" value="CARBOXYPEPT_SER_SER"/>
    <property type="match status" value="1"/>
</dbReference>
<evidence type="ECO:0000256" key="5">
    <source>
        <dbReference type="ARBA" id="ARBA00022670"/>
    </source>
</evidence>
<accession>A0A1S2XQ31</accession>
<proteinExistence type="inferred from homology"/>
<dbReference type="PaxDb" id="3827-XP_004492215.1"/>
<dbReference type="Pfam" id="PF00450">
    <property type="entry name" value="Peptidase_S10"/>
    <property type="match status" value="1"/>
</dbReference>
<organism evidence="13 14">
    <name type="scientific">Cicer arietinum</name>
    <name type="common">Chickpea</name>
    <name type="synonym">Garbanzo</name>
    <dbReference type="NCBI Taxonomy" id="3827"/>
    <lineage>
        <taxon>Eukaryota</taxon>
        <taxon>Viridiplantae</taxon>
        <taxon>Streptophyta</taxon>
        <taxon>Embryophyta</taxon>
        <taxon>Tracheophyta</taxon>
        <taxon>Spermatophyta</taxon>
        <taxon>Magnoliopsida</taxon>
        <taxon>eudicotyledons</taxon>
        <taxon>Gunneridae</taxon>
        <taxon>Pentapetalae</taxon>
        <taxon>rosids</taxon>
        <taxon>fabids</taxon>
        <taxon>Fabales</taxon>
        <taxon>Fabaceae</taxon>
        <taxon>Papilionoideae</taxon>
        <taxon>50 kb inversion clade</taxon>
        <taxon>NPAAA clade</taxon>
        <taxon>Hologalegina</taxon>
        <taxon>IRL clade</taxon>
        <taxon>Cicereae</taxon>
        <taxon>Cicer</taxon>
    </lineage>
</organism>
<dbReference type="Gene3D" id="3.40.50.1820">
    <property type="entry name" value="alpha/beta hydrolase"/>
    <property type="match status" value="1"/>
</dbReference>
<keyword evidence="9" id="KW-1015">Disulfide bond</keyword>
<dbReference type="EC" id="3.4.16.-" evidence="12"/>
<comment type="similarity">
    <text evidence="2 12">Belongs to the peptidase S10 family.</text>
</comment>
<keyword evidence="8" id="KW-0865">Zymogen</keyword>
<comment type="subcellular location">
    <subcellularLocation>
        <location evidence="1">Secreted</location>
    </subcellularLocation>
</comment>
<evidence type="ECO:0000256" key="4">
    <source>
        <dbReference type="ARBA" id="ARBA00022645"/>
    </source>
</evidence>
<dbReference type="GO" id="GO:0004185">
    <property type="term" value="F:serine-type carboxypeptidase activity"/>
    <property type="evidence" value="ECO:0007669"/>
    <property type="project" value="UniProtKB-UniRule"/>
</dbReference>
<keyword evidence="13" id="KW-1185">Reference proteome</keyword>
<dbReference type="GO" id="GO:0019748">
    <property type="term" value="P:secondary metabolic process"/>
    <property type="evidence" value="ECO:0007669"/>
    <property type="project" value="TreeGrafter"/>
</dbReference>
<dbReference type="Proteomes" id="UP000087171">
    <property type="component" value="Chromosome Ca3"/>
</dbReference>
<dbReference type="InterPro" id="IPR018202">
    <property type="entry name" value="Ser_caboxypep_ser_AS"/>
</dbReference>
<gene>
    <name evidence="14" type="primary">LOC101511738</name>
</gene>
<dbReference type="PANTHER" id="PTHR11802:SF254">
    <property type="entry name" value="SERINE CARBOXYPEPTIDASE-LIKE 20"/>
    <property type="match status" value="1"/>
</dbReference>
<dbReference type="InterPro" id="IPR001563">
    <property type="entry name" value="Peptidase_S10"/>
</dbReference>
<dbReference type="FunFam" id="3.40.50.11320:FF:000002">
    <property type="entry name" value="Carboxypeptidase"/>
    <property type="match status" value="1"/>
</dbReference>
<name>A0A1S2XQ31_CICAR</name>
<dbReference type="KEGG" id="cam:101511738"/>
<evidence type="ECO:0000256" key="12">
    <source>
        <dbReference type="RuleBase" id="RU361156"/>
    </source>
</evidence>
<dbReference type="GO" id="GO:0005576">
    <property type="term" value="C:extracellular region"/>
    <property type="evidence" value="ECO:0007669"/>
    <property type="project" value="UniProtKB-SubCell"/>
</dbReference>
<evidence type="ECO:0000256" key="3">
    <source>
        <dbReference type="ARBA" id="ARBA00022525"/>
    </source>
</evidence>
<keyword evidence="5 12" id="KW-0645">Protease</keyword>
<keyword evidence="7 12" id="KW-0378">Hydrolase</keyword>
<evidence type="ECO:0000256" key="10">
    <source>
        <dbReference type="ARBA" id="ARBA00023180"/>
    </source>
</evidence>
<evidence type="ECO:0000256" key="9">
    <source>
        <dbReference type="ARBA" id="ARBA00023157"/>
    </source>
</evidence>
<evidence type="ECO:0000256" key="1">
    <source>
        <dbReference type="ARBA" id="ARBA00004613"/>
    </source>
</evidence>
<dbReference type="GO" id="GO:0006508">
    <property type="term" value="P:proteolysis"/>
    <property type="evidence" value="ECO:0007669"/>
    <property type="project" value="UniProtKB-KW"/>
</dbReference>
<evidence type="ECO:0000256" key="11">
    <source>
        <dbReference type="ARBA" id="ARBA00037399"/>
    </source>
</evidence>
<evidence type="ECO:0000256" key="2">
    <source>
        <dbReference type="ARBA" id="ARBA00009431"/>
    </source>
</evidence>
<keyword evidence="6 12" id="KW-0732">Signal</keyword>
<dbReference type="FunFam" id="3.40.50.1820:FF:000143">
    <property type="entry name" value="Carboxypeptidase"/>
    <property type="match status" value="1"/>
</dbReference>
<evidence type="ECO:0000256" key="8">
    <source>
        <dbReference type="ARBA" id="ARBA00023145"/>
    </source>
</evidence>
<dbReference type="PANTHER" id="PTHR11802">
    <property type="entry name" value="SERINE PROTEASE FAMILY S10 SERINE CARBOXYPEPTIDASE"/>
    <property type="match status" value="1"/>
</dbReference>
<dbReference type="GeneID" id="101511738"/>
<dbReference type="eggNOG" id="KOG1282">
    <property type="taxonomic scope" value="Eukaryota"/>
</dbReference>
<dbReference type="InterPro" id="IPR033124">
    <property type="entry name" value="Ser_caboxypep_his_AS"/>
</dbReference>
<dbReference type="AlphaFoldDB" id="A0A1S2XQ31"/>
<dbReference type="RefSeq" id="XP_004492215.1">
    <property type="nucleotide sequence ID" value="XM_004492158.3"/>
</dbReference>
<dbReference type="PROSITE" id="PS00560">
    <property type="entry name" value="CARBOXYPEPT_SER_HIS"/>
    <property type="match status" value="1"/>
</dbReference>
<keyword evidence="4 12" id="KW-0121">Carboxypeptidase</keyword>
<dbReference type="FunFam" id="3.40.50.12670:FF:000001">
    <property type="entry name" value="Carboxypeptidase"/>
    <property type="match status" value="1"/>
</dbReference>
<sequence length="486" mass="54791">MVNLLLVLLHISLSFVLTQSAPKESLITKLPGFNGTIPSKHYAGYVTVDEIRGKNLYYYFIESQSNPSKDPVVLWLNGGPGCSSFDGFVYEHGPFNFIKSKTKGALPTLQLNPYSWSLVSNIIYLDSPVGIGFSYSKNISDYKTGDIKTAFDTHRFLLKWFELYPEFQTNPLFLSGESYAGVYVPTLAHKIVKGIEAGAKPKLNFKGYMVGNPVTDDRFDGNAQIPFVHGMGLISEKMFQDTTRECKGNFYDSHSHSCSHMLTKVDTALGNLNIYDILEPCYHGETEKLNSKLPLSFRQLGKTDKPLPVRKRMFGRAWPYKVPFKNGIVPSWPQLMSSNNHVPCIDDEVSVIWLNNPEVRKAIHTVEKSVKEWSLCTNIEYYHDTGSMIPYHKKLTSKGYRALIYSGDHDMCVPYTGTEAWTSSIGYNIVDEWRPWLTNGQVAGYTQGYANNLTFVTVKGSGHTVPEYKPAEALHFYSHFITGKPL</sequence>
<keyword evidence="3" id="KW-0964">Secreted</keyword>
<evidence type="ECO:0000313" key="14">
    <source>
        <dbReference type="RefSeq" id="XP_004492215.1"/>
    </source>
</evidence>
<comment type="function">
    <text evidence="11">Probable carboxypeptidase.</text>
</comment>
<dbReference type="PRINTS" id="PR00724">
    <property type="entry name" value="CRBOXYPTASEC"/>
</dbReference>
<dbReference type="Gene3D" id="3.40.50.12670">
    <property type="match status" value="1"/>
</dbReference>
<keyword evidence="10" id="KW-0325">Glycoprotein</keyword>
<protein>
    <recommendedName>
        <fullName evidence="12">Carboxypeptidase</fullName>
        <ecNumber evidence="12">3.4.16.-</ecNumber>
    </recommendedName>
</protein>
<dbReference type="GO" id="GO:0016747">
    <property type="term" value="F:acyltransferase activity, transferring groups other than amino-acyl groups"/>
    <property type="evidence" value="ECO:0007669"/>
    <property type="project" value="TreeGrafter"/>
</dbReference>
<dbReference type="InterPro" id="IPR029058">
    <property type="entry name" value="AB_hydrolase_fold"/>
</dbReference>
<feature type="chain" id="PRO_5010002875" description="Carboxypeptidase" evidence="12">
    <location>
        <begin position="21"/>
        <end position="486"/>
    </location>
</feature>
<reference evidence="14" key="2">
    <citation type="submission" date="2025-08" db="UniProtKB">
        <authorList>
            <consortium name="RefSeq"/>
        </authorList>
    </citation>
    <scope>IDENTIFICATION</scope>
    <source>
        <tissue evidence="14">Etiolated seedlings</tissue>
    </source>
</reference>
<dbReference type="OrthoDB" id="443318at2759"/>
<feature type="signal peptide" evidence="12">
    <location>
        <begin position="1"/>
        <end position="20"/>
    </location>
</feature>
<evidence type="ECO:0000256" key="7">
    <source>
        <dbReference type="ARBA" id="ARBA00022801"/>
    </source>
</evidence>
<dbReference type="SUPFAM" id="SSF53474">
    <property type="entry name" value="alpha/beta-Hydrolases"/>
    <property type="match status" value="1"/>
</dbReference>
<evidence type="ECO:0000313" key="13">
    <source>
        <dbReference type="Proteomes" id="UP000087171"/>
    </source>
</evidence>